<comment type="caution">
    <text evidence="2">The sequence shown here is derived from an EMBL/GenBank/DDBJ whole genome shotgun (WGS) entry which is preliminary data.</text>
</comment>
<evidence type="ECO:0000313" key="2">
    <source>
        <dbReference type="EMBL" id="ETJ29702.1"/>
    </source>
</evidence>
<dbReference type="Pfam" id="PF03711">
    <property type="entry name" value="OKR_DC_1_C"/>
    <property type="match status" value="1"/>
</dbReference>
<dbReference type="PANTHER" id="PTHR45229">
    <property type="entry name" value="CONSTITUTIVE ORNITHINE DECARBOXYLASE"/>
    <property type="match status" value="1"/>
</dbReference>
<dbReference type="InterPro" id="IPR008286">
    <property type="entry name" value="Prn/Lys/Arg_de-COase_C"/>
</dbReference>
<dbReference type="PANTHER" id="PTHR45229:SF3">
    <property type="entry name" value="BIODEGRADATIVE ARGININE DECARBOXYLASE"/>
    <property type="match status" value="1"/>
</dbReference>
<dbReference type="GO" id="GO:0016831">
    <property type="term" value="F:carboxy-lyase activity"/>
    <property type="evidence" value="ECO:0007669"/>
    <property type="project" value="InterPro"/>
</dbReference>
<dbReference type="GO" id="GO:0005829">
    <property type="term" value="C:cytosol"/>
    <property type="evidence" value="ECO:0007669"/>
    <property type="project" value="TreeGrafter"/>
</dbReference>
<dbReference type="InterPro" id="IPR036633">
    <property type="entry name" value="Prn/Lys/Arg_de-COase_C_sf"/>
</dbReference>
<dbReference type="InterPro" id="IPR011193">
    <property type="entry name" value="Orn/lys/arg_de-COase"/>
</dbReference>
<accession>W1XHE4</accession>
<dbReference type="SUPFAM" id="SSF55904">
    <property type="entry name" value="Ornithine decarboxylase C-terminal domain"/>
    <property type="match status" value="1"/>
</dbReference>
<protein>
    <recommendedName>
        <fullName evidence="1">Orn/Lys/Arg decarboxylase C-terminal domain-containing protein</fullName>
    </recommendedName>
</protein>
<reference evidence="2" key="1">
    <citation type="submission" date="2013-12" db="EMBL/GenBank/DDBJ databases">
        <title>A Varibaculum cambriense genome reconstructed from a premature infant gut community with otherwise low bacterial novelty that shifts toward anaerobic metabolism during the third week of life.</title>
        <authorList>
            <person name="Brown C.T."/>
            <person name="Sharon I."/>
            <person name="Thomas B.C."/>
            <person name="Castelle C.J."/>
            <person name="Morowitz M.J."/>
            <person name="Banfield J.F."/>
        </authorList>
    </citation>
    <scope>NUCLEOTIDE SEQUENCE</scope>
</reference>
<dbReference type="AlphaFoldDB" id="W1XHE4"/>
<dbReference type="EMBL" id="AZMM01015775">
    <property type="protein sequence ID" value="ETJ29702.1"/>
    <property type="molecule type" value="Genomic_DNA"/>
</dbReference>
<dbReference type="GO" id="GO:0006520">
    <property type="term" value="P:amino acid metabolic process"/>
    <property type="evidence" value="ECO:0007669"/>
    <property type="project" value="InterPro"/>
</dbReference>
<dbReference type="GO" id="GO:0030170">
    <property type="term" value="F:pyridoxal phosphate binding"/>
    <property type="evidence" value="ECO:0007669"/>
    <property type="project" value="TreeGrafter"/>
</dbReference>
<proteinExistence type="predicted"/>
<sequence length="118" mass="13650">SHLDKYKGYHIRQLCQEMHDFYKDRNVSILQQRLFLYDYFPEYVMNPQEANFEFQRGKGELVPLSEAEGRIALEGALPYPPGVLCVQPGECWSKTACDYFLALEEGINKLPGFAPEIQ</sequence>
<feature type="domain" description="Orn/Lys/Arg decarboxylase C-terminal" evidence="1">
    <location>
        <begin position="2"/>
        <end position="118"/>
    </location>
</feature>
<name>W1XHE4_9ZZZZ</name>
<dbReference type="Gene3D" id="3.90.100.10">
    <property type="entry name" value="Orn/Lys/Arg decarboxylase, C-terminal domain"/>
    <property type="match status" value="1"/>
</dbReference>
<organism evidence="2">
    <name type="scientific">human gut metagenome</name>
    <dbReference type="NCBI Taxonomy" id="408170"/>
    <lineage>
        <taxon>unclassified sequences</taxon>
        <taxon>metagenomes</taxon>
        <taxon>organismal metagenomes</taxon>
    </lineage>
</organism>
<feature type="non-terminal residue" evidence="2">
    <location>
        <position position="118"/>
    </location>
</feature>
<feature type="non-terminal residue" evidence="2">
    <location>
        <position position="1"/>
    </location>
</feature>
<gene>
    <name evidence="2" type="ORF">Q604_UNBC15775G0001</name>
</gene>
<evidence type="ECO:0000259" key="1">
    <source>
        <dbReference type="Pfam" id="PF03711"/>
    </source>
</evidence>